<protein>
    <submittedName>
        <fullName evidence="3">GL22914</fullName>
    </submittedName>
</protein>
<evidence type="ECO:0000313" key="4">
    <source>
        <dbReference type="Proteomes" id="UP000008744"/>
    </source>
</evidence>
<dbReference type="Pfam" id="PF00089">
    <property type="entry name" value="Trypsin"/>
    <property type="match status" value="1"/>
</dbReference>
<evidence type="ECO:0000259" key="2">
    <source>
        <dbReference type="Pfam" id="PF00089"/>
    </source>
</evidence>
<dbReference type="HOGENOM" id="CLU_2075574_0_0_1"/>
<dbReference type="InterPro" id="IPR001254">
    <property type="entry name" value="Trypsin_dom"/>
</dbReference>
<dbReference type="SUPFAM" id="SSF50494">
    <property type="entry name" value="Trypsin-like serine proteases"/>
    <property type="match status" value="1"/>
</dbReference>
<keyword evidence="1" id="KW-0732">Signal</keyword>
<dbReference type="eggNOG" id="KOG3627">
    <property type="taxonomic scope" value="Eukaryota"/>
</dbReference>
<reference evidence="3 4" key="1">
    <citation type="journal article" date="2007" name="Nature">
        <title>Evolution of genes and genomes on the Drosophila phylogeny.</title>
        <authorList>
            <consortium name="Drosophila 12 Genomes Consortium"/>
            <person name="Clark A.G."/>
            <person name="Eisen M.B."/>
            <person name="Smith D.R."/>
            <person name="Bergman C.M."/>
            <person name="Oliver B."/>
            <person name="Markow T.A."/>
            <person name="Kaufman T.C."/>
            <person name="Kellis M."/>
            <person name="Gelbart W."/>
            <person name="Iyer V.N."/>
            <person name="Pollard D.A."/>
            <person name="Sackton T.B."/>
            <person name="Larracuente A.M."/>
            <person name="Singh N.D."/>
            <person name="Abad J.P."/>
            <person name="Abt D.N."/>
            <person name="Adryan B."/>
            <person name="Aguade M."/>
            <person name="Akashi H."/>
            <person name="Anderson W.W."/>
            <person name="Aquadro C.F."/>
            <person name="Ardell D.H."/>
            <person name="Arguello R."/>
            <person name="Artieri C.G."/>
            <person name="Barbash D.A."/>
            <person name="Barker D."/>
            <person name="Barsanti P."/>
            <person name="Batterham P."/>
            <person name="Batzoglou S."/>
            <person name="Begun D."/>
            <person name="Bhutkar A."/>
            <person name="Blanco E."/>
            <person name="Bosak S.A."/>
            <person name="Bradley R.K."/>
            <person name="Brand A.D."/>
            <person name="Brent M.R."/>
            <person name="Brooks A.N."/>
            <person name="Brown R.H."/>
            <person name="Butlin R.K."/>
            <person name="Caggese C."/>
            <person name="Calvi B.R."/>
            <person name="Bernardo de Carvalho A."/>
            <person name="Caspi A."/>
            <person name="Castrezana S."/>
            <person name="Celniker S.E."/>
            <person name="Chang J.L."/>
            <person name="Chapple C."/>
            <person name="Chatterji S."/>
            <person name="Chinwalla A."/>
            <person name="Civetta A."/>
            <person name="Clifton S.W."/>
            <person name="Comeron J.M."/>
            <person name="Costello J.C."/>
            <person name="Coyne J.A."/>
            <person name="Daub J."/>
            <person name="David R.G."/>
            <person name="Delcher A.L."/>
            <person name="Delehaunty K."/>
            <person name="Do C.B."/>
            <person name="Ebling H."/>
            <person name="Edwards K."/>
            <person name="Eickbush T."/>
            <person name="Evans J.D."/>
            <person name="Filipski A."/>
            <person name="Findeiss S."/>
            <person name="Freyhult E."/>
            <person name="Fulton L."/>
            <person name="Fulton R."/>
            <person name="Garcia A.C."/>
            <person name="Gardiner A."/>
            <person name="Garfield D.A."/>
            <person name="Garvin B.E."/>
            <person name="Gibson G."/>
            <person name="Gilbert D."/>
            <person name="Gnerre S."/>
            <person name="Godfrey J."/>
            <person name="Good R."/>
            <person name="Gotea V."/>
            <person name="Gravely B."/>
            <person name="Greenberg A.J."/>
            <person name="Griffiths-Jones S."/>
            <person name="Gross S."/>
            <person name="Guigo R."/>
            <person name="Gustafson E.A."/>
            <person name="Haerty W."/>
            <person name="Hahn M.W."/>
            <person name="Halligan D.L."/>
            <person name="Halpern A.L."/>
            <person name="Halter G.M."/>
            <person name="Han M.V."/>
            <person name="Heger A."/>
            <person name="Hillier L."/>
            <person name="Hinrichs A.S."/>
            <person name="Holmes I."/>
            <person name="Hoskins R.A."/>
            <person name="Hubisz M.J."/>
            <person name="Hultmark D."/>
            <person name="Huntley M.A."/>
            <person name="Jaffe D.B."/>
            <person name="Jagadeeshan S."/>
            <person name="Jeck W.R."/>
            <person name="Johnson J."/>
            <person name="Jones C.D."/>
            <person name="Jordan W.C."/>
            <person name="Karpen G.H."/>
            <person name="Kataoka E."/>
            <person name="Keightley P.D."/>
            <person name="Kheradpour P."/>
            <person name="Kirkness E.F."/>
            <person name="Koerich L.B."/>
            <person name="Kristiansen K."/>
            <person name="Kudrna D."/>
            <person name="Kulathinal R.J."/>
            <person name="Kumar S."/>
            <person name="Kwok R."/>
            <person name="Lander E."/>
            <person name="Langley C.H."/>
            <person name="Lapoint R."/>
            <person name="Lazzaro B.P."/>
            <person name="Lee S.J."/>
            <person name="Levesque L."/>
            <person name="Li R."/>
            <person name="Lin C.F."/>
            <person name="Lin M.F."/>
            <person name="Lindblad-Toh K."/>
            <person name="Llopart A."/>
            <person name="Long M."/>
            <person name="Low L."/>
            <person name="Lozovsky E."/>
            <person name="Lu J."/>
            <person name="Luo M."/>
            <person name="Machado C.A."/>
            <person name="Makalowski W."/>
            <person name="Marzo M."/>
            <person name="Matsuda M."/>
            <person name="Matzkin L."/>
            <person name="McAllister B."/>
            <person name="McBride C.S."/>
            <person name="McKernan B."/>
            <person name="McKernan K."/>
            <person name="Mendez-Lago M."/>
            <person name="Minx P."/>
            <person name="Mollenhauer M.U."/>
            <person name="Montooth K."/>
            <person name="Mount S.M."/>
            <person name="Mu X."/>
            <person name="Myers E."/>
            <person name="Negre B."/>
            <person name="Newfeld S."/>
            <person name="Nielsen R."/>
            <person name="Noor M.A."/>
            <person name="O'Grady P."/>
            <person name="Pachter L."/>
            <person name="Papaceit M."/>
            <person name="Parisi M.J."/>
            <person name="Parisi M."/>
            <person name="Parts L."/>
            <person name="Pedersen J.S."/>
            <person name="Pesole G."/>
            <person name="Phillippy A.M."/>
            <person name="Ponting C.P."/>
            <person name="Pop M."/>
            <person name="Porcelli D."/>
            <person name="Powell J.R."/>
            <person name="Prohaska S."/>
            <person name="Pruitt K."/>
            <person name="Puig M."/>
            <person name="Quesneville H."/>
            <person name="Ram K.R."/>
            <person name="Rand D."/>
            <person name="Rasmussen M.D."/>
            <person name="Reed L.K."/>
            <person name="Reenan R."/>
            <person name="Reily A."/>
            <person name="Remington K.A."/>
            <person name="Rieger T.T."/>
            <person name="Ritchie M.G."/>
            <person name="Robin C."/>
            <person name="Rogers Y.H."/>
            <person name="Rohde C."/>
            <person name="Rozas J."/>
            <person name="Rubenfield M.J."/>
            <person name="Ruiz A."/>
            <person name="Russo S."/>
            <person name="Salzberg S.L."/>
            <person name="Sanchez-Gracia A."/>
            <person name="Saranga D.J."/>
            <person name="Sato H."/>
            <person name="Schaeffer S.W."/>
            <person name="Schatz M.C."/>
            <person name="Schlenke T."/>
            <person name="Schwartz R."/>
            <person name="Segarra C."/>
            <person name="Singh R.S."/>
            <person name="Sirot L."/>
            <person name="Sirota M."/>
            <person name="Sisneros N.B."/>
            <person name="Smith C.D."/>
            <person name="Smith T.F."/>
            <person name="Spieth J."/>
            <person name="Stage D.E."/>
            <person name="Stark A."/>
            <person name="Stephan W."/>
            <person name="Strausberg R.L."/>
            <person name="Strempel S."/>
            <person name="Sturgill D."/>
            <person name="Sutton G."/>
            <person name="Sutton G.G."/>
            <person name="Tao W."/>
            <person name="Teichmann S."/>
            <person name="Tobari Y.N."/>
            <person name="Tomimura Y."/>
            <person name="Tsolas J.M."/>
            <person name="Valente V.L."/>
            <person name="Venter E."/>
            <person name="Venter J.C."/>
            <person name="Vicario S."/>
            <person name="Vieira F.G."/>
            <person name="Vilella A.J."/>
            <person name="Villasante A."/>
            <person name="Walenz B."/>
            <person name="Wang J."/>
            <person name="Wasserman M."/>
            <person name="Watts T."/>
            <person name="Wilson D."/>
            <person name="Wilson R.K."/>
            <person name="Wing R.A."/>
            <person name="Wolfner M.F."/>
            <person name="Wong A."/>
            <person name="Wong G.K."/>
            <person name="Wu C.I."/>
            <person name="Wu G."/>
            <person name="Yamamoto D."/>
            <person name="Yang H.P."/>
            <person name="Yang S.P."/>
            <person name="Yorke J.A."/>
            <person name="Yoshida K."/>
            <person name="Zdobnov E."/>
            <person name="Zhang P."/>
            <person name="Zhang Y."/>
            <person name="Zimin A.V."/>
            <person name="Baldwin J."/>
            <person name="Abdouelleil A."/>
            <person name="Abdulkadir J."/>
            <person name="Abebe A."/>
            <person name="Abera B."/>
            <person name="Abreu J."/>
            <person name="Acer S.C."/>
            <person name="Aftuck L."/>
            <person name="Alexander A."/>
            <person name="An P."/>
            <person name="Anderson E."/>
            <person name="Anderson S."/>
            <person name="Arachi H."/>
            <person name="Azer M."/>
            <person name="Bachantsang P."/>
            <person name="Barry A."/>
            <person name="Bayul T."/>
            <person name="Berlin A."/>
            <person name="Bessette D."/>
            <person name="Bloom T."/>
            <person name="Blye J."/>
            <person name="Boguslavskiy L."/>
            <person name="Bonnet C."/>
            <person name="Boukhgalter B."/>
            <person name="Bourzgui I."/>
            <person name="Brown A."/>
            <person name="Cahill P."/>
            <person name="Channer S."/>
            <person name="Cheshatsang Y."/>
            <person name="Chuda L."/>
            <person name="Citroen M."/>
            <person name="Collymore A."/>
            <person name="Cooke P."/>
            <person name="Costello M."/>
            <person name="D'Aco K."/>
            <person name="Daza R."/>
            <person name="De Haan G."/>
            <person name="DeGray S."/>
            <person name="DeMaso C."/>
            <person name="Dhargay N."/>
            <person name="Dooley K."/>
            <person name="Dooley E."/>
            <person name="Doricent M."/>
            <person name="Dorje P."/>
            <person name="Dorjee K."/>
            <person name="Dupes A."/>
            <person name="Elong R."/>
            <person name="Falk J."/>
            <person name="Farina A."/>
            <person name="Faro S."/>
            <person name="Ferguson D."/>
            <person name="Fisher S."/>
            <person name="Foley C.D."/>
            <person name="Franke A."/>
            <person name="Friedrich D."/>
            <person name="Gadbois L."/>
            <person name="Gearin G."/>
            <person name="Gearin C.R."/>
            <person name="Giannoukos G."/>
            <person name="Goode T."/>
            <person name="Graham J."/>
            <person name="Grandbois E."/>
            <person name="Grewal S."/>
            <person name="Gyaltsen K."/>
            <person name="Hafez N."/>
            <person name="Hagos B."/>
            <person name="Hall J."/>
            <person name="Henson C."/>
            <person name="Hollinger A."/>
            <person name="Honan T."/>
            <person name="Huard M.D."/>
            <person name="Hughes L."/>
            <person name="Hurhula B."/>
            <person name="Husby M.E."/>
            <person name="Kamat A."/>
            <person name="Kanga B."/>
            <person name="Kashin S."/>
            <person name="Khazanovich D."/>
            <person name="Kisner P."/>
            <person name="Lance K."/>
            <person name="Lara M."/>
            <person name="Lee W."/>
            <person name="Lennon N."/>
            <person name="Letendre F."/>
            <person name="LeVine R."/>
            <person name="Lipovsky A."/>
            <person name="Liu X."/>
            <person name="Liu J."/>
            <person name="Liu S."/>
            <person name="Lokyitsang T."/>
            <person name="Lokyitsang Y."/>
            <person name="Lubonja R."/>
            <person name="Lui A."/>
            <person name="MacDonald P."/>
            <person name="Magnisalis V."/>
            <person name="Maru K."/>
            <person name="Matthews C."/>
            <person name="McCusker W."/>
            <person name="McDonough S."/>
            <person name="Mehta T."/>
            <person name="Meldrim J."/>
            <person name="Meneus L."/>
            <person name="Mihai O."/>
            <person name="Mihalev A."/>
            <person name="Mihova T."/>
            <person name="Mittelman R."/>
            <person name="Mlenga V."/>
            <person name="Montmayeur A."/>
            <person name="Mulrain L."/>
            <person name="Navidi A."/>
            <person name="Naylor J."/>
            <person name="Negash T."/>
            <person name="Nguyen T."/>
            <person name="Nguyen N."/>
            <person name="Nicol R."/>
            <person name="Norbu C."/>
            <person name="Norbu N."/>
            <person name="Novod N."/>
            <person name="O'Neill B."/>
            <person name="Osman S."/>
            <person name="Markiewicz E."/>
            <person name="Oyono O.L."/>
            <person name="Patti C."/>
            <person name="Phunkhang P."/>
            <person name="Pierre F."/>
            <person name="Priest M."/>
            <person name="Raghuraman S."/>
            <person name="Rege F."/>
            <person name="Reyes R."/>
            <person name="Rise C."/>
            <person name="Rogov P."/>
            <person name="Ross K."/>
            <person name="Ryan E."/>
            <person name="Settipalli S."/>
            <person name="Shea T."/>
            <person name="Sherpa N."/>
            <person name="Shi L."/>
            <person name="Shih D."/>
            <person name="Sparrow T."/>
            <person name="Spaulding J."/>
            <person name="Stalker J."/>
            <person name="Stange-Thomann N."/>
            <person name="Stavropoulos S."/>
            <person name="Stone C."/>
            <person name="Strader C."/>
            <person name="Tesfaye S."/>
            <person name="Thomson T."/>
            <person name="Thoulutsang Y."/>
            <person name="Thoulutsang D."/>
            <person name="Topham K."/>
            <person name="Topping I."/>
            <person name="Tsamla T."/>
            <person name="Vassiliev H."/>
            <person name="Vo A."/>
            <person name="Wangchuk T."/>
            <person name="Wangdi T."/>
            <person name="Weiand M."/>
            <person name="Wilkinson J."/>
            <person name="Wilson A."/>
            <person name="Yadav S."/>
            <person name="Young G."/>
            <person name="Yu Q."/>
            <person name="Zembek L."/>
            <person name="Zhong D."/>
            <person name="Zimmer A."/>
            <person name="Zwirko Z."/>
            <person name="Jaffe D.B."/>
            <person name="Alvarez P."/>
            <person name="Brockman W."/>
            <person name="Butler J."/>
            <person name="Chin C."/>
            <person name="Gnerre S."/>
            <person name="Grabherr M."/>
            <person name="Kleber M."/>
            <person name="Mauceli E."/>
            <person name="MacCallum I."/>
        </authorList>
    </citation>
    <scope>NUCLEOTIDE SEQUENCE [LARGE SCALE GENOMIC DNA]</scope>
    <source>
        <strain evidence="4">MSH-3 / Tucson 14011-0111.49</strain>
    </source>
</reference>
<organism evidence="4">
    <name type="scientific">Drosophila persimilis</name>
    <name type="common">Fruit fly</name>
    <dbReference type="NCBI Taxonomy" id="7234"/>
    <lineage>
        <taxon>Eukaryota</taxon>
        <taxon>Metazoa</taxon>
        <taxon>Ecdysozoa</taxon>
        <taxon>Arthropoda</taxon>
        <taxon>Hexapoda</taxon>
        <taxon>Insecta</taxon>
        <taxon>Pterygota</taxon>
        <taxon>Neoptera</taxon>
        <taxon>Endopterygota</taxon>
        <taxon>Diptera</taxon>
        <taxon>Brachycera</taxon>
        <taxon>Muscomorpha</taxon>
        <taxon>Ephydroidea</taxon>
        <taxon>Drosophilidae</taxon>
        <taxon>Drosophila</taxon>
        <taxon>Sophophora</taxon>
    </lineage>
</organism>
<feature type="domain" description="Peptidase S1" evidence="2">
    <location>
        <begin position="40"/>
        <end position="85"/>
    </location>
</feature>
<dbReference type="PhylomeDB" id="B4ISI6"/>
<accession>B4ISI6</accession>
<evidence type="ECO:0000256" key="1">
    <source>
        <dbReference type="SAM" id="SignalP"/>
    </source>
</evidence>
<dbReference type="InterPro" id="IPR043504">
    <property type="entry name" value="Peptidase_S1_PA_chymotrypsin"/>
</dbReference>
<feature type="signal peptide" evidence="1">
    <location>
        <begin position="1"/>
        <end position="21"/>
    </location>
</feature>
<dbReference type="OrthoDB" id="10059102at2759"/>
<keyword evidence="4" id="KW-1185">Reference proteome</keyword>
<gene>
    <name evidence="3" type="primary">Dper\GL22914</name>
    <name evidence="3" type="ORF">Dper_GL22914</name>
</gene>
<evidence type="ECO:0000313" key="3">
    <source>
        <dbReference type="EMBL" id="EDW26077.1"/>
    </source>
</evidence>
<name>B4ISI6_DROPE</name>
<dbReference type="InterPro" id="IPR009003">
    <property type="entry name" value="Peptidase_S1_PA"/>
</dbReference>
<feature type="chain" id="PRO_5002810759" evidence="1">
    <location>
        <begin position="22"/>
        <end position="118"/>
    </location>
</feature>
<proteinExistence type="predicted"/>
<dbReference type="GO" id="GO:0004252">
    <property type="term" value="F:serine-type endopeptidase activity"/>
    <property type="evidence" value="ECO:0007669"/>
    <property type="project" value="InterPro"/>
</dbReference>
<dbReference type="AlphaFoldDB" id="B4ISI6"/>
<dbReference type="Gene3D" id="2.40.10.10">
    <property type="entry name" value="Trypsin-like serine proteases"/>
    <property type="match status" value="1"/>
</dbReference>
<dbReference type="Proteomes" id="UP000008744">
    <property type="component" value="Unassembled WGS sequence"/>
</dbReference>
<dbReference type="EMBL" id="CH700406">
    <property type="protein sequence ID" value="EDW26077.1"/>
    <property type="molecule type" value="Genomic_DNA"/>
</dbReference>
<dbReference type="GO" id="GO:0006508">
    <property type="term" value="P:proteolysis"/>
    <property type="evidence" value="ECO:0007669"/>
    <property type="project" value="InterPro"/>
</dbReference>
<dbReference type="MEROPS" id="S01.A20"/>
<sequence length="118" mass="13217">MFVHCLASMMLLILPILGVLRLLVVSSDCSHSRARRPRVIGGQVSSSKKKNYLMLVTTSNQMCGDSLIHSRWFITAAHFVYRKNKDELNIYGGFSNPGRPYATIRLVDFVATIVRTSA</sequence>